<evidence type="ECO:0000313" key="2">
    <source>
        <dbReference type="Proteomes" id="UP000886998"/>
    </source>
</evidence>
<accession>A0A8X7C5G8</accession>
<dbReference type="EMBL" id="BMAV01010969">
    <property type="protein sequence ID" value="GFY56430.1"/>
    <property type="molecule type" value="Genomic_DNA"/>
</dbReference>
<dbReference type="OrthoDB" id="9979538at2759"/>
<evidence type="ECO:0000313" key="1">
    <source>
        <dbReference type="EMBL" id="GFY56430.1"/>
    </source>
</evidence>
<dbReference type="AlphaFoldDB" id="A0A8X7C5G8"/>
<reference evidence="1" key="1">
    <citation type="submission" date="2020-08" db="EMBL/GenBank/DDBJ databases">
        <title>Multicomponent nature underlies the extraordinary mechanical properties of spider dragline silk.</title>
        <authorList>
            <person name="Kono N."/>
            <person name="Nakamura H."/>
            <person name="Mori M."/>
            <person name="Yoshida Y."/>
            <person name="Ohtoshi R."/>
            <person name="Malay A.D."/>
            <person name="Moran D.A.P."/>
            <person name="Tomita M."/>
            <person name="Numata K."/>
            <person name="Arakawa K."/>
        </authorList>
    </citation>
    <scope>NUCLEOTIDE SEQUENCE</scope>
</reference>
<organism evidence="1 2">
    <name type="scientific">Trichonephila inaurata madagascariensis</name>
    <dbReference type="NCBI Taxonomy" id="2747483"/>
    <lineage>
        <taxon>Eukaryota</taxon>
        <taxon>Metazoa</taxon>
        <taxon>Ecdysozoa</taxon>
        <taxon>Arthropoda</taxon>
        <taxon>Chelicerata</taxon>
        <taxon>Arachnida</taxon>
        <taxon>Araneae</taxon>
        <taxon>Araneomorphae</taxon>
        <taxon>Entelegynae</taxon>
        <taxon>Araneoidea</taxon>
        <taxon>Nephilidae</taxon>
        <taxon>Trichonephila</taxon>
        <taxon>Trichonephila inaurata</taxon>
    </lineage>
</organism>
<dbReference type="Proteomes" id="UP000886998">
    <property type="component" value="Unassembled WGS sequence"/>
</dbReference>
<evidence type="ECO:0008006" key="3">
    <source>
        <dbReference type="Google" id="ProtNLM"/>
    </source>
</evidence>
<sequence>MLTLVDKALLVKFYYLSQESVPEALRRFRTEKKMKSTDPITPEGLTSLIRLFKETVSLQDRPCNGAPRLSEVRTSSVVLLMNTLREQSMSSVQMPVCSGQEVA</sequence>
<keyword evidence="2" id="KW-1185">Reference proteome</keyword>
<gene>
    <name evidence="1" type="ORF">TNIN_151851</name>
</gene>
<proteinExistence type="predicted"/>
<name>A0A8X7C5G8_9ARAC</name>
<comment type="caution">
    <text evidence="1">The sequence shown here is derived from an EMBL/GenBank/DDBJ whole genome shotgun (WGS) entry which is preliminary data.</text>
</comment>
<protein>
    <recommendedName>
        <fullName evidence="3">DUF4817 domain-containing protein</fullName>
    </recommendedName>
</protein>